<dbReference type="HAMAP" id="MF_01019">
    <property type="entry name" value="HisIE"/>
    <property type="match status" value="1"/>
</dbReference>
<evidence type="ECO:0000256" key="2">
    <source>
        <dbReference type="ARBA" id="ARBA00001460"/>
    </source>
</evidence>
<dbReference type="InterPro" id="IPR026660">
    <property type="entry name" value="PRA-CH"/>
</dbReference>
<evidence type="ECO:0000256" key="8">
    <source>
        <dbReference type="ARBA" id="ARBA00022490"/>
    </source>
</evidence>
<accession>A0A841GT76</accession>
<dbReference type="InterPro" id="IPR008179">
    <property type="entry name" value="HisE"/>
</dbReference>
<dbReference type="InterPro" id="IPR002496">
    <property type="entry name" value="PRib_AMP_CycHydrolase_dom"/>
</dbReference>
<comment type="pathway">
    <text evidence="4 15">Amino-acid biosynthesis; L-histidine biosynthesis; L-histidine from 5-phospho-alpha-D-ribose 1-diphosphate: step 3/9.</text>
</comment>
<dbReference type="NCBIfam" id="TIGR03188">
    <property type="entry name" value="histidine_hisI"/>
    <property type="match status" value="1"/>
</dbReference>
<dbReference type="GO" id="GO:0000105">
    <property type="term" value="P:L-histidine biosynthetic process"/>
    <property type="evidence" value="ECO:0007669"/>
    <property type="project" value="UniProtKB-UniRule"/>
</dbReference>
<dbReference type="PANTHER" id="PTHR42945:SF1">
    <property type="entry name" value="HISTIDINE BIOSYNTHESIS BIFUNCTIONAL PROTEIN HIS7"/>
    <property type="match status" value="1"/>
</dbReference>
<dbReference type="EMBL" id="JACHIA010000003">
    <property type="protein sequence ID" value="MBB6069709.1"/>
    <property type="molecule type" value="Genomic_DNA"/>
</dbReference>
<comment type="subcellular location">
    <subcellularLocation>
        <location evidence="3 15">Cytoplasm</location>
    </subcellularLocation>
</comment>
<dbReference type="GO" id="GO:0005524">
    <property type="term" value="F:ATP binding"/>
    <property type="evidence" value="ECO:0007669"/>
    <property type="project" value="UniProtKB-KW"/>
</dbReference>
<sequence>MSWIDRITFNEQGLVPVVAQDARTGEVLMLAWANADALRLTAETGRAHYWSRSRRELWIKGETSGHTQSVADLRVDCDEDAVLYRVHQTGAACHTGERSCFYRVVEGDELAEAPDPRPMADRLEEIVARRHAERPEGSYTTYLFGAGTDKILKKVGEEATETVIAAKNGDLAELRSESADLLFHLMVLWRDRGLDAGQVWDELESRFGRAPRAGSTEARASRSADGT</sequence>
<comment type="similarity">
    <text evidence="7 15">In the N-terminal section; belongs to the PRA-CH family.</text>
</comment>
<evidence type="ECO:0000256" key="11">
    <source>
        <dbReference type="ARBA" id="ARBA00022801"/>
    </source>
</evidence>
<keyword evidence="14 15" id="KW-0511">Multifunctional enzyme</keyword>
<dbReference type="Pfam" id="PF01503">
    <property type="entry name" value="PRA-PH"/>
    <property type="match status" value="1"/>
</dbReference>
<dbReference type="NCBIfam" id="NF002747">
    <property type="entry name" value="PRK02759.1"/>
    <property type="match status" value="1"/>
</dbReference>
<keyword evidence="10 15" id="KW-0547">Nucleotide-binding</keyword>
<dbReference type="Gene3D" id="3.10.20.810">
    <property type="entry name" value="Phosphoribosyl-AMP cyclohydrolase"/>
    <property type="match status" value="1"/>
</dbReference>
<keyword evidence="19" id="KW-1185">Reference proteome</keyword>
<evidence type="ECO:0000256" key="3">
    <source>
        <dbReference type="ARBA" id="ARBA00004496"/>
    </source>
</evidence>
<dbReference type="RefSeq" id="WP_170036195.1">
    <property type="nucleotide sequence ID" value="NZ_JABDTL010000002.1"/>
</dbReference>
<reference evidence="18 19" key="1">
    <citation type="submission" date="2020-08" db="EMBL/GenBank/DDBJ databases">
        <title>Genomic Encyclopedia of Type Strains, Phase IV (KMG-IV): sequencing the most valuable type-strain genomes for metagenomic binning, comparative biology and taxonomic classification.</title>
        <authorList>
            <person name="Goeker M."/>
        </authorList>
    </citation>
    <scope>NUCLEOTIDE SEQUENCE [LARGE SCALE GENOMIC DNA]</scope>
    <source>
        <strain evidence="18 19">DSM 29007</strain>
    </source>
</reference>
<dbReference type="InterPro" id="IPR023019">
    <property type="entry name" value="His_synth_HisIE"/>
</dbReference>
<dbReference type="Gene3D" id="1.10.287.1080">
    <property type="entry name" value="MazG-like"/>
    <property type="match status" value="1"/>
</dbReference>
<dbReference type="EC" id="3.6.1.31" evidence="15"/>
<dbReference type="CDD" id="cd11534">
    <property type="entry name" value="NTP-PPase_HisIE_like"/>
    <property type="match status" value="1"/>
</dbReference>
<feature type="region of interest" description="Phosphoribosyl-ATP pyrophosphohydrolase" evidence="15">
    <location>
        <begin position="120"/>
        <end position="227"/>
    </location>
</feature>
<dbReference type="PANTHER" id="PTHR42945">
    <property type="entry name" value="HISTIDINE BIOSYNTHESIS BIFUNCTIONAL PROTEIN"/>
    <property type="match status" value="1"/>
</dbReference>
<dbReference type="HAMAP" id="MF_01020">
    <property type="entry name" value="HisE"/>
    <property type="match status" value="1"/>
</dbReference>
<evidence type="ECO:0000256" key="15">
    <source>
        <dbReference type="HAMAP-Rule" id="MF_01019"/>
    </source>
</evidence>
<evidence type="ECO:0000259" key="17">
    <source>
        <dbReference type="Pfam" id="PF01502"/>
    </source>
</evidence>
<keyword evidence="9 15" id="KW-0028">Amino-acid biosynthesis</keyword>
<dbReference type="AlphaFoldDB" id="A0A841GT76"/>
<keyword evidence="13 15" id="KW-0368">Histidine biosynthesis</keyword>
<dbReference type="UniPathway" id="UPA00031">
    <property type="reaction ID" value="UER00007"/>
</dbReference>
<dbReference type="GO" id="GO:0004636">
    <property type="term" value="F:phosphoribosyl-ATP diphosphatase activity"/>
    <property type="evidence" value="ECO:0007669"/>
    <property type="project" value="UniProtKB-UniRule"/>
</dbReference>
<protein>
    <recommendedName>
        <fullName evidence="15">Histidine biosynthesis bifunctional protein HisIE</fullName>
    </recommendedName>
    <domain>
        <recommendedName>
            <fullName evidence="15">Phosphoribosyl-AMP cyclohydrolase</fullName>
            <shortName evidence="15">PRA-CH</shortName>
            <ecNumber evidence="15">3.5.4.19</ecNumber>
        </recommendedName>
    </domain>
    <domain>
        <recommendedName>
            <fullName evidence="15">Phosphoribosyl-ATP pyrophosphatase</fullName>
            <shortName evidence="15">PRA-PH</shortName>
            <ecNumber evidence="15">3.6.1.31</ecNumber>
        </recommendedName>
    </domain>
</protein>
<gene>
    <name evidence="15" type="primary">hisI</name>
    <name evidence="15" type="synonym">hisIE</name>
    <name evidence="18" type="ORF">HNQ61_001326</name>
</gene>
<comment type="pathway">
    <text evidence="5 15">Amino-acid biosynthesis; L-histidine biosynthesis; L-histidine from 5-phospho-alpha-D-ribose 1-diphosphate: step 2/9.</text>
</comment>
<evidence type="ECO:0000256" key="9">
    <source>
        <dbReference type="ARBA" id="ARBA00022605"/>
    </source>
</evidence>
<dbReference type="InterPro" id="IPR038019">
    <property type="entry name" value="PRib_AMP_CycHydrolase_sf"/>
</dbReference>
<keyword evidence="12 15" id="KW-0067">ATP-binding</keyword>
<evidence type="ECO:0000256" key="4">
    <source>
        <dbReference type="ARBA" id="ARBA00005169"/>
    </source>
</evidence>
<keyword evidence="8 15" id="KW-0963">Cytoplasm</keyword>
<evidence type="ECO:0000256" key="1">
    <source>
        <dbReference type="ARBA" id="ARBA00000024"/>
    </source>
</evidence>
<evidence type="ECO:0000313" key="19">
    <source>
        <dbReference type="Proteomes" id="UP000582837"/>
    </source>
</evidence>
<dbReference type="InterPro" id="IPR021130">
    <property type="entry name" value="PRib-ATP_PPHydrolase-like"/>
</dbReference>
<evidence type="ECO:0000256" key="12">
    <source>
        <dbReference type="ARBA" id="ARBA00022840"/>
    </source>
</evidence>
<dbReference type="EC" id="3.5.4.19" evidence="15"/>
<comment type="similarity">
    <text evidence="6 15">In the C-terminal section; belongs to the PRA-PH family.</text>
</comment>
<dbReference type="FunFam" id="3.10.20.810:FF:000001">
    <property type="entry name" value="Histidine biosynthesis bifunctional protein HisIE"/>
    <property type="match status" value="1"/>
</dbReference>
<dbReference type="Pfam" id="PF01502">
    <property type="entry name" value="PRA-CH"/>
    <property type="match status" value="1"/>
</dbReference>
<comment type="catalytic activity">
    <reaction evidence="1 15">
        <text>1-(5-phospho-beta-D-ribosyl)-5'-AMP + H2O = 1-(5-phospho-beta-D-ribosyl)-5-[(5-phospho-beta-D-ribosylamino)methylideneamino]imidazole-4-carboxamide</text>
        <dbReference type="Rhea" id="RHEA:20049"/>
        <dbReference type="ChEBI" id="CHEBI:15377"/>
        <dbReference type="ChEBI" id="CHEBI:58435"/>
        <dbReference type="ChEBI" id="CHEBI:59457"/>
        <dbReference type="EC" id="3.5.4.19"/>
    </reaction>
</comment>
<evidence type="ECO:0000256" key="7">
    <source>
        <dbReference type="ARBA" id="ARBA00008299"/>
    </source>
</evidence>
<evidence type="ECO:0000256" key="5">
    <source>
        <dbReference type="ARBA" id="ARBA00005204"/>
    </source>
</evidence>
<comment type="catalytic activity">
    <reaction evidence="2 15">
        <text>1-(5-phospho-beta-D-ribosyl)-ATP + H2O = 1-(5-phospho-beta-D-ribosyl)-5'-AMP + diphosphate + H(+)</text>
        <dbReference type="Rhea" id="RHEA:22828"/>
        <dbReference type="ChEBI" id="CHEBI:15377"/>
        <dbReference type="ChEBI" id="CHEBI:15378"/>
        <dbReference type="ChEBI" id="CHEBI:33019"/>
        <dbReference type="ChEBI" id="CHEBI:59457"/>
        <dbReference type="ChEBI" id="CHEBI:73183"/>
        <dbReference type="EC" id="3.6.1.31"/>
    </reaction>
</comment>
<dbReference type="Proteomes" id="UP000582837">
    <property type="component" value="Unassembled WGS sequence"/>
</dbReference>
<dbReference type="GO" id="GO:0005737">
    <property type="term" value="C:cytoplasm"/>
    <property type="evidence" value="ECO:0007669"/>
    <property type="project" value="UniProtKB-SubCell"/>
</dbReference>
<evidence type="ECO:0000256" key="16">
    <source>
        <dbReference type="SAM" id="MobiDB-lite"/>
    </source>
</evidence>
<dbReference type="SUPFAM" id="SSF101386">
    <property type="entry name" value="all-alpha NTP pyrophosphatases"/>
    <property type="match status" value="1"/>
</dbReference>
<dbReference type="HAMAP" id="MF_01021">
    <property type="entry name" value="HisI"/>
    <property type="match status" value="1"/>
</dbReference>
<evidence type="ECO:0000313" key="18">
    <source>
        <dbReference type="EMBL" id="MBB6069709.1"/>
    </source>
</evidence>
<keyword evidence="11 15" id="KW-0378">Hydrolase</keyword>
<proteinExistence type="inferred from homology"/>
<name>A0A841GT76_9BACT</name>
<feature type="region of interest" description="Disordered" evidence="16">
    <location>
        <begin position="208"/>
        <end position="227"/>
    </location>
</feature>
<dbReference type="GO" id="GO:0004635">
    <property type="term" value="F:phosphoribosyl-AMP cyclohydrolase activity"/>
    <property type="evidence" value="ECO:0007669"/>
    <property type="project" value="UniProtKB-UniRule"/>
</dbReference>
<evidence type="ECO:0000256" key="6">
    <source>
        <dbReference type="ARBA" id="ARBA00007731"/>
    </source>
</evidence>
<comment type="caution">
    <text evidence="18">The sequence shown here is derived from an EMBL/GenBank/DDBJ whole genome shotgun (WGS) entry which is preliminary data.</text>
</comment>
<dbReference type="NCBIfam" id="NF000768">
    <property type="entry name" value="PRK00051.1"/>
    <property type="match status" value="1"/>
</dbReference>
<evidence type="ECO:0000256" key="10">
    <source>
        <dbReference type="ARBA" id="ARBA00022741"/>
    </source>
</evidence>
<dbReference type="SUPFAM" id="SSF141734">
    <property type="entry name" value="HisI-like"/>
    <property type="match status" value="1"/>
</dbReference>
<evidence type="ECO:0000256" key="13">
    <source>
        <dbReference type="ARBA" id="ARBA00023102"/>
    </source>
</evidence>
<feature type="region of interest" description="Phosphoribosyl-AMP cyclohydrolase" evidence="15">
    <location>
        <begin position="1"/>
        <end position="119"/>
    </location>
</feature>
<dbReference type="Gene3D" id="4.10.80.70">
    <property type="match status" value="1"/>
</dbReference>
<feature type="domain" description="Phosphoribosyl-AMP cyclohydrolase" evidence="17">
    <location>
        <begin position="29"/>
        <end position="102"/>
    </location>
</feature>
<organism evidence="18 19">
    <name type="scientific">Longimicrobium terrae</name>
    <dbReference type="NCBI Taxonomy" id="1639882"/>
    <lineage>
        <taxon>Bacteria</taxon>
        <taxon>Pseudomonadati</taxon>
        <taxon>Gemmatimonadota</taxon>
        <taxon>Longimicrobiia</taxon>
        <taxon>Longimicrobiales</taxon>
        <taxon>Longimicrobiaceae</taxon>
        <taxon>Longimicrobium</taxon>
    </lineage>
</organism>
<evidence type="ECO:0000256" key="14">
    <source>
        <dbReference type="ARBA" id="ARBA00023268"/>
    </source>
</evidence>